<dbReference type="InterPro" id="IPR005119">
    <property type="entry name" value="LysR_subst-bd"/>
</dbReference>
<evidence type="ECO:0000313" key="6">
    <source>
        <dbReference type="EMBL" id="EMZ26131.1"/>
    </source>
</evidence>
<dbReference type="InterPro" id="IPR036388">
    <property type="entry name" value="WH-like_DNA-bd_sf"/>
</dbReference>
<dbReference type="Pfam" id="PF03466">
    <property type="entry name" value="LysR_substrate"/>
    <property type="match status" value="1"/>
</dbReference>
<dbReference type="eggNOG" id="COG0583">
    <property type="taxonomic scope" value="Bacteria"/>
</dbReference>
<evidence type="ECO:0000256" key="3">
    <source>
        <dbReference type="ARBA" id="ARBA00023125"/>
    </source>
</evidence>
<keyword evidence="2" id="KW-0805">Transcription regulation</keyword>
<dbReference type="SUPFAM" id="SSF46785">
    <property type="entry name" value="Winged helix' DNA-binding domain"/>
    <property type="match status" value="1"/>
</dbReference>
<sequence>MSINYEYYKIFYYAAKYKNFTQAASALGSSQPNVTRIMKLLETELNCKLFVREPRGIELTDEGKRLYAHVKAAVIRLEHVQEELSVRMPGTGTAVIGATETALHLFLLDALHEFKEAYPKIRIKIQNHTTPEILKNLAFGRLDFAVLTTPFELQKSFVSSELLTFREILVTGTRYANLAEGTWQIEQLKDYPWVGLSKETATYEHYKQFFSERQIEMEPDMEAMTSDLLIPLIRNNFGIGFVPEMLAHPLLQRQILVHVPLACDLPERKICLVFDKDRARNPVSVELQKYLKKYILYTDKR</sequence>
<keyword evidence="4" id="KW-0804">Transcription</keyword>
<dbReference type="Proteomes" id="UP000012589">
    <property type="component" value="Unassembled WGS sequence"/>
</dbReference>
<dbReference type="STRING" id="1235802.C823_02624"/>
<dbReference type="Pfam" id="PF00126">
    <property type="entry name" value="HTH_1"/>
    <property type="match status" value="1"/>
</dbReference>
<dbReference type="InterPro" id="IPR050950">
    <property type="entry name" value="HTH-type_LysR_regulators"/>
</dbReference>
<dbReference type="GO" id="GO:0005829">
    <property type="term" value="C:cytosol"/>
    <property type="evidence" value="ECO:0007669"/>
    <property type="project" value="TreeGrafter"/>
</dbReference>
<dbReference type="CDD" id="cd05466">
    <property type="entry name" value="PBP2_LTTR_substrate"/>
    <property type="match status" value="1"/>
</dbReference>
<dbReference type="Gene3D" id="1.10.10.10">
    <property type="entry name" value="Winged helix-like DNA-binding domain superfamily/Winged helix DNA-binding domain"/>
    <property type="match status" value="1"/>
</dbReference>
<evidence type="ECO:0000313" key="7">
    <source>
        <dbReference type="Proteomes" id="UP000012589"/>
    </source>
</evidence>
<dbReference type="EMBL" id="AQFT01000085">
    <property type="protein sequence ID" value="EMZ26131.1"/>
    <property type="molecule type" value="Genomic_DNA"/>
</dbReference>
<evidence type="ECO:0000256" key="1">
    <source>
        <dbReference type="ARBA" id="ARBA00009437"/>
    </source>
</evidence>
<dbReference type="InterPro" id="IPR036390">
    <property type="entry name" value="WH_DNA-bd_sf"/>
</dbReference>
<feature type="domain" description="HTH lysR-type" evidence="5">
    <location>
        <begin position="9"/>
        <end position="60"/>
    </location>
</feature>
<dbReference type="Gene3D" id="3.40.190.10">
    <property type="entry name" value="Periplasmic binding protein-like II"/>
    <property type="match status" value="2"/>
</dbReference>
<protein>
    <recommendedName>
        <fullName evidence="5">HTH lysR-type domain-containing protein</fullName>
    </recommendedName>
</protein>
<name>N2ADP1_9FIRM</name>
<evidence type="ECO:0000256" key="4">
    <source>
        <dbReference type="ARBA" id="ARBA00023163"/>
    </source>
</evidence>
<dbReference type="GO" id="GO:0003700">
    <property type="term" value="F:DNA-binding transcription factor activity"/>
    <property type="evidence" value="ECO:0007669"/>
    <property type="project" value="InterPro"/>
</dbReference>
<dbReference type="GO" id="GO:0003677">
    <property type="term" value="F:DNA binding"/>
    <property type="evidence" value="ECO:0007669"/>
    <property type="project" value="UniProtKB-KW"/>
</dbReference>
<proteinExistence type="inferred from homology"/>
<dbReference type="PROSITE" id="PS50931">
    <property type="entry name" value="HTH_LYSR"/>
    <property type="match status" value="1"/>
</dbReference>
<comment type="caution">
    <text evidence="6">The sequence shown here is derived from an EMBL/GenBank/DDBJ whole genome shotgun (WGS) entry which is preliminary data.</text>
</comment>
<dbReference type="AlphaFoldDB" id="N2ADP1"/>
<dbReference type="PANTHER" id="PTHR30419:SF30">
    <property type="entry name" value="LYSR FAMILY TRANSCRIPTIONAL REGULATOR"/>
    <property type="match status" value="1"/>
</dbReference>
<reference evidence="6 7" key="1">
    <citation type="journal article" date="2014" name="Genome Announc.">
        <title>Draft genome sequences of the altered schaedler flora, a defined bacterial community from gnotobiotic mice.</title>
        <authorList>
            <person name="Wannemuehler M.J."/>
            <person name="Overstreet A.M."/>
            <person name="Ward D.V."/>
            <person name="Phillips G.J."/>
        </authorList>
    </citation>
    <scope>NUCLEOTIDE SEQUENCE [LARGE SCALE GENOMIC DNA]</scope>
    <source>
        <strain evidence="6 7">ASF492</strain>
    </source>
</reference>
<keyword evidence="7" id="KW-1185">Reference proteome</keyword>
<dbReference type="PRINTS" id="PR00039">
    <property type="entry name" value="HTHLYSR"/>
</dbReference>
<evidence type="ECO:0000256" key="2">
    <source>
        <dbReference type="ARBA" id="ARBA00023015"/>
    </source>
</evidence>
<dbReference type="PANTHER" id="PTHR30419">
    <property type="entry name" value="HTH-TYPE TRANSCRIPTIONAL REGULATOR YBHD"/>
    <property type="match status" value="1"/>
</dbReference>
<keyword evidence="3" id="KW-0238">DNA-binding</keyword>
<comment type="similarity">
    <text evidence="1">Belongs to the LysR transcriptional regulatory family.</text>
</comment>
<dbReference type="SUPFAM" id="SSF53850">
    <property type="entry name" value="Periplasmic binding protein-like II"/>
    <property type="match status" value="1"/>
</dbReference>
<accession>N2ADP1</accession>
<dbReference type="HOGENOM" id="CLU_039613_6_1_9"/>
<organism evidence="6 7">
    <name type="scientific">Eubacterium plexicaudatum ASF492</name>
    <dbReference type="NCBI Taxonomy" id="1235802"/>
    <lineage>
        <taxon>Bacteria</taxon>
        <taxon>Bacillati</taxon>
        <taxon>Bacillota</taxon>
        <taxon>Clostridia</taxon>
        <taxon>Eubacteriales</taxon>
        <taxon>Eubacteriaceae</taxon>
        <taxon>Eubacterium</taxon>
    </lineage>
</organism>
<dbReference type="InterPro" id="IPR000847">
    <property type="entry name" value="LysR_HTH_N"/>
</dbReference>
<dbReference type="PATRIC" id="fig|1235802.3.peg.2774"/>
<gene>
    <name evidence="6" type="ORF">C823_02624</name>
</gene>
<dbReference type="OrthoDB" id="9778774at2"/>
<evidence type="ECO:0000259" key="5">
    <source>
        <dbReference type="PROSITE" id="PS50931"/>
    </source>
</evidence>